<dbReference type="EMBL" id="CH445337">
    <property type="protein sequence ID" value="EAT83985.1"/>
    <property type="molecule type" value="Genomic_DNA"/>
</dbReference>
<keyword evidence="2" id="KW-0472">Membrane</keyword>
<dbReference type="InParanoid" id="Q0UHE7"/>
<keyword evidence="2" id="KW-1133">Transmembrane helix</keyword>
<dbReference type="KEGG" id="pno:SNOG_08817"/>
<evidence type="ECO:0000313" key="4">
    <source>
        <dbReference type="Proteomes" id="UP000001055"/>
    </source>
</evidence>
<dbReference type="Proteomes" id="UP000001055">
    <property type="component" value="Unassembled WGS sequence"/>
</dbReference>
<feature type="compositionally biased region" description="Basic and acidic residues" evidence="1">
    <location>
        <begin position="120"/>
        <end position="129"/>
    </location>
</feature>
<evidence type="ECO:0000256" key="1">
    <source>
        <dbReference type="SAM" id="MobiDB-lite"/>
    </source>
</evidence>
<protein>
    <submittedName>
        <fullName evidence="3">Uncharacterized protein</fullName>
    </submittedName>
</protein>
<gene>
    <name evidence="3" type="ORF">SNOG_08817</name>
</gene>
<proteinExistence type="predicted"/>
<feature type="region of interest" description="Disordered" evidence="1">
    <location>
        <begin position="109"/>
        <end position="129"/>
    </location>
</feature>
<sequence>MASFLTMYGLVKAAIFINVCALAITIIMMTLPQLVAWIEREDMKNYWKVSHPVAEHECGVVRDHDCLDKNYNRHQGQMITLWHYMQYPEDRAREDRSNVLRFQQAKAFSSSGMGHGSSPLKHEVRAEDM</sequence>
<reference evidence="4" key="1">
    <citation type="journal article" date="2007" name="Plant Cell">
        <title>Dothideomycete-plant interactions illuminated by genome sequencing and EST analysis of the wheat pathogen Stagonospora nodorum.</title>
        <authorList>
            <person name="Hane J.K."/>
            <person name="Lowe R.G."/>
            <person name="Solomon P.S."/>
            <person name="Tan K.C."/>
            <person name="Schoch C.L."/>
            <person name="Spatafora J.W."/>
            <person name="Crous P.W."/>
            <person name="Kodira C."/>
            <person name="Birren B.W."/>
            <person name="Galagan J.E."/>
            <person name="Torriani S.F."/>
            <person name="McDonald B.A."/>
            <person name="Oliver R.P."/>
        </authorList>
    </citation>
    <scope>NUCLEOTIDE SEQUENCE [LARGE SCALE GENOMIC DNA]</scope>
    <source>
        <strain evidence="4">SN15 / ATCC MYA-4574 / FGSC 10173</strain>
    </source>
</reference>
<keyword evidence="2" id="KW-0812">Transmembrane</keyword>
<dbReference type="GeneID" id="5976022"/>
<feature type="transmembrane region" description="Helical" evidence="2">
    <location>
        <begin position="15"/>
        <end position="38"/>
    </location>
</feature>
<name>Q0UHE7_PHANO</name>
<evidence type="ECO:0000256" key="2">
    <source>
        <dbReference type="SAM" id="Phobius"/>
    </source>
</evidence>
<accession>Q0UHE7</accession>
<organism evidence="3 4">
    <name type="scientific">Phaeosphaeria nodorum (strain SN15 / ATCC MYA-4574 / FGSC 10173)</name>
    <name type="common">Glume blotch fungus</name>
    <name type="synonym">Parastagonospora nodorum</name>
    <dbReference type="NCBI Taxonomy" id="321614"/>
    <lineage>
        <taxon>Eukaryota</taxon>
        <taxon>Fungi</taxon>
        <taxon>Dikarya</taxon>
        <taxon>Ascomycota</taxon>
        <taxon>Pezizomycotina</taxon>
        <taxon>Dothideomycetes</taxon>
        <taxon>Pleosporomycetidae</taxon>
        <taxon>Pleosporales</taxon>
        <taxon>Pleosporineae</taxon>
        <taxon>Phaeosphaeriaceae</taxon>
        <taxon>Parastagonospora</taxon>
    </lineage>
</organism>
<evidence type="ECO:0000313" key="3">
    <source>
        <dbReference type="EMBL" id="EAT83985.1"/>
    </source>
</evidence>
<dbReference type="AlphaFoldDB" id="Q0UHE7"/>
<dbReference type="RefSeq" id="XP_001799123.1">
    <property type="nucleotide sequence ID" value="XM_001799071.1"/>
</dbReference>